<gene>
    <name evidence="1" type="ORF">EDB81DRAFT_882449</name>
</gene>
<name>A0A9P9F6F0_9HYPO</name>
<dbReference type="AlphaFoldDB" id="A0A9P9F6F0"/>
<dbReference type="EMBL" id="JAGMUV010000006">
    <property type="protein sequence ID" value="KAH7153512.1"/>
    <property type="molecule type" value="Genomic_DNA"/>
</dbReference>
<dbReference type="Proteomes" id="UP000738349">
    <property type="component" value="Unassembled WGS sequence"/>
</dbReference>
<proteinExistence type="predicted"/>
<evidence type="ECO:0000313" key="2">
    <source>
        <dbReference type="Proteomes" id="UP000738349"/>
    </source>
</evidence>
<organism evidence="1 2">
    <name type="scientific">Dactylonectria macrodidyma</name>
    <dbReference type="NCBI Taxonomy" id="307937"/>
    <lineage>
        <taxon>Eukaryota</taxon>
        <taxon>Fungi</taxon>
        <taxon>Dikarya</taxon>
        <taxon>Ascomycota</taxon>
        <taxon>Pezizomycotina</taxon>
        <taxon>Sordariomycetes</taxon>
        <taxon>Hypocreomycetidae</taxon>
        <taxon>Hypocreales</taxon>
        <taxon>Nectriaceae</taxon>
        <taxon>Dactylonectria</taxon>
    </lineage>
</organism>
<comment type="caution">
    <text evidence="1">The sequence shown here is derived from an EMBL/GenBank/DDBJ whole genome shotgun (WGS) entry which is preliminary data.</text>
</comment>
<evidence type="ECO:0000313" key="1">
    <source>
        <dbReference type="EMBL" id="KAH7153512.1"/>
    </source>
</evidence>
<sequence length="420" mass="46149">MSSSSLTPIICTPSFIFASAVSKSSCFSSGKRLYSANQFTGTASVPEREPVVVPDAKRVDVVACLYHSETESVVVAVVLVQADEQNPSALKVGCVEYEEELGVLISSSGSAVFVVLDHCLRSLSVENLDRDFVDVFVIVATEGLEHGIPVQENPTQPDHPPPLGEGFPIRDSGIRVSGNFPREFVLLDGKRSVRDILYLMRQEAFQGLCDQVPGIPGDLLAHTRQVYDGCHFVTRISQGKELFMLVSHAGQNCYDATERMIEEPMTDKGEPIYTESWVNGAGFEFYGVGIRDFNTPEIDPEPSNHLGHVHVVCTRYSEIIADRYELYINNWDDGMSGKSIIDAVATCHLSPTEWRYEDAPGGGSGSIVFKDGTTPEKWAKWRMIISNGGCAESKIVEAIGFRAGGLDCPFDEWFELDPFS</sequence>
<keyword evidence="2" id="KW-1185">Reference proteome</keyword>
<accession>A0A9P9F6F0</accession>
<dbReference type="OrthoDB" id="5056621at2759"/>
<protein>
    <submittedName>
        <fullName evidence="1">Uncharacterized protein</fullName>
    </submittedName>
</protein>
<reference evidence="1" key="1">
    <citation type="journal article" date="2021" name="Nat. Commun.">
        <title>Genetic determinants of endophytism in the Arabidopsis root mycobiome.</title>
        <authorList>
            <person name="Mesny F."/>
            <person name="Miyauchi S."/>
            <person name="Thiergart T."/>
            <person name="Pickel B."/>
            <person name="Atanasova L."/>
            <person name="Karlsson M."/>
            <person name="Huettel B."/>
            <person name="Barry K.W."/>
            <person name="Haridas S."/>
            <person name="Chen C."/>
            <person name="Bauer D."/>
            <person name="Andreopoulos W."/>
            <person name="Pangilinan J."/>
            <person name="LaButti K."/>
            <person name="Riley R."/>
            <person name="Lipzen A."/>
            <person name="Clum A."/>
            <person name="Drula E."/>
            <person name="Henrissat B."/>
            <person name="Kohler A."/>
            <person name="Grigoriev I.V."/>
            <person name="Martin F.M."/>
            <person name="Hacquard S."/>
        </authorList>
    </citation>
    <scope>NUCLEOTIDE SEQUENCE</scope>
    <source>
        <strain evidence="1">MPI-CAGE-AT-0147</strain>
    </source>
</reference>